<dbReference type="InterPro" id="IPR000014">
    <property type="entry name" value="PAS"/>
</dbReference>
<accession>A0ABW4S6B8</accession>
<comment type="caution">
    <text evidence="5">The sequence shown here is derived from an EMBL/GenBank/DDBJ whole genome shotgun (WGS) entry which is preliminary data.</text>
</comment>
<evidence type="ECO:0000256" key="1">
    <source>
        <dbReference type="ARBA" id="ARBA00022630"/>
    </source>
</evidence>
<evidence type="ECO:0000259" key="4">
    <source>
        <dbReference type="PROSITE" id="PS50112"/>
    </source>
</evidence>
<evidence type="ECO:0000256" key="2">
    <source>
        <dbReference type="ARBA" id="ARBA00022643"/>
    </source>
</evidence>
<name>A0ABW4S6B8_9RHOB</name>
<evidence type="ECO:0000313" key="6">
    <source>
        <dbReference type="Proteomes" id="UP001597353"/>
    </source>
</evidence>
<proteinExistence type="predicted"/>
<dbReference type="PANTHER" id="PTHR47429:SF2">
    <property type="entry name" value="PROTEIN TWIN LOV 1"/>
    <property type="match status" value="1"/>
</dbReference>
<organism evidence="5 6">
    <name type="scientific">Halodurantibacterium flavum</name>
    <dbReference type="NCBI Taxonomy" id="1382802"/>
    <lineage>
        <taxon>Bacteria</taxon>
        <taxon>Pseudomonadati</taxon>
        <taxon>Pseudomonadota</taxon>
        <taxon>Alphaproteobacteria</taxon>
        <taxon>Rhodobacterales</taxon>
        <taxon>Paracoccaceae</taxon>
        <taxon>Halodurantibacterium</taxon>
    </lineage>
</organism>
<keyword evidence="1" id="KW-0285">Flavoprotein</keyword>
<dbReference type="RefSeq" id="WP_390262135.1">
    <property type="nucleotide sequence ID" value="NZ_JBHUGH010000009.1"/>
</dbReference>
<protein>
    <submittedName>
        <fullName evidence="5">PAS domain-containing protein</fullName>
    </submittedName>
</protein>
<evidence type="ECO:0000256" key="3">
    <source>
        <dbReference type="ARBA" id="ARBA00022991"/>
    </source>
</evidence>
<dbReference type="PROSITE" id="PS50112">
    <property type="entry name" value="PAS"/>
    <property type="match status" value="1"/>
</dbReference>
<reference evidence="6" key="1">
    <citation type="journal article" date="2019" name="Int. J. Syst. Evol. Microbiol.">
        <title>The Global Catalogue of Microorganisms (GCM) 10K type strain sequencing project: providing services to taxonomists for standard genome sequencing and annotation.</title>
        <authorList>
            <consortium name="The Broad Institute Genomics Platform"/>
            <consortium name="The Broad Institute Genome Sequencing Center for Infectious Disease"/>
            <person name="Wu L."/>
            <person name="Ma J."/>
        </authorList>
    </citation>
    <scope>NUCLEOTIDE SEQUENCE [LARGE SCALE GENOMIC DNA]</scope>
    <source>
        <strain evidence="6">CGMCC 4.7242</strain>
    </source>
</reference>
<gene>
    <name evidence="5" type="ORF">ACFSGJ_12385</name>
</gene>
<dbReference type="InterPro" id="IPR035965">
    <property type="entry name" value="PAS-like_dom_sf"/>
</dbReference>
<dbReference type="SUPFAM" id="SSF55785">
    <property type="entry name" value="PYP-like sensor domain (PAS domain)"/>
    <property type="match status" value="1"/>
</dbReference>
<dbReference type="Proteomes" id="UP001597353">
    <property type="component" value="Unassembled WGS sequence"/>
</dbReference>
<keyword evidence="2" id="KW-0288">FMN</keyword>
<keyword evidence="3" id="KW-0157">Chromophore</keyword>
<sequence length="180" mass="20252">MSVMPDRMEVIRGVFERSPVALTLADLDREDAPLLLANDRFARLTGYGASEMIGKNCRFLQRPGENEQACADVRGAMESFREVQVVFRNYRKNGEQFDNLLFLHPIDGPNGARYMLGSQFELVPQRPGAMQGAATHHVAGLSDDLARLTRLSEQLHAERRRHMAAAAASLVATWMRNRRI</sequence>
<dbReference type="Gene3D" id="3.30.450.20">
    <property type="entry name" value="PAS domain"/>
    <property type="match status" value="1"/>
</dbReference>
<dbReference type="NCBIfam" id="TIGR00229">
    <property type="entry name" value="sensory_box"/>
    <property type="match status" value="1"/>
</dbReference>
<dbReference type="EMBL" id="JBHUGH010000009">
    <property type="protein sequence ID" value="MFD1913010.1"/>
    <property type="molecule type" value="Genomic_DNA"/>
</dbReference>
<dbReference type="Pfam" id="PF13426">
    <property type="entry name" value="PAS_9"/>
    <property type="match status" value="1"/>
</dbReference>
<evidence type="ECO:0000313" key="5">
    <source>
        <dbReference type="EMBL" id="MFD1913010.1"/>
    </source>
</evidence>
<dbReference type="CDD" id="cd00130">
    <property type="entry name" value="PAS"/>
    <property type="match status" value="1"/>
</dbReference>
<keyword evidence="6" id="KW-1185">Reference proteome</keyword>
<feature type="domain" description="PAS" evidence="4">
    <location>
        <begin position="7"/>
        <end position="56"/>
    </location>
</feature>
<dbReference type="PANTHER" id="PTHR47429">
    <property type="entry name" value="PROTEIN TWIN LOV 1"/>
    <property type="match status" value="1"/>
</dbReference>